<dbReference type="NCBIfam" id="TIGR00254">
    <property type="entry name" value="GGDEF"/>
    <property type="match status" value="1"/>
</dbReference>
<evidence type="ECO:0000259" key="2">
    <source>
        <dbReference type="PROSITE" id="PS50112"/>
    </source>
</evidence>
<evidence type="ECO:0000256" key="1">
    <source>
        <dbReference type="ARBA" id="ARBA00051114"/>
    </source>
</evidence>
<dbReference type="InterPro" id="IPR052155">
    <property type="entry name" value="Biofilm_reg_signaling"/>
</dbReference>
<dbReference type="Gene3D" id="3.30.450.20">
    <property type="entry name" value="PAS domain"/>
    <property type="match status" value="4"/>
</dbReference>
<feature type="domain" description="PAC" evidence="3">
    <location>
        <begin position="107"/>
        <end position="159"/>
    </location>
</feature>
<feature type="domain" description="PAC" evidence="3">
    <location>
        <begin position="227"/>
        <end position="285"/>
    </location>
</feature>
<dbReference type="NCBIfam" id="TIGR00229">
    <property type="entry name" value="sensory_box"/>
    <property type="match status" value="4"/>
</dbReference>
<dbReference type="Gene3D" id="3.30.70.270">
    <property type="match status" value="1"/>
</dbReference>
<keyword evidence="7" id="KW-1185">Reference proteome</keyword>
<dbReference type="InterPro" id="IPR013655">
    <property type="entry name" value="PAS_fold_3"/>
</dbReference>
<dbReference type="FunFam" id="3.30.70.270:FF:000001">
    <property type="entry name" value="Diguanylate cyclase domain protein"/>
    <property type="match status" value="1"/>
</dbReference>
<feature type="domain" description="PAC" evidence="3">
    <location>
        <begin position="483"/>
        <end position="535"/>
    </location>
</feature>
<evidence type="ECO:0000313" key="7">
    <source>
        <dbReference type="Proteomes" id="UP000009047"/>
    </source>
</evidence>
<dbReference type="KEGG" id="dbr:Deba_0792"/>
<reference evidence="6 7" key="1">
    <citation type="journal article" date="2010" name="Stand. Genomic Sci.">
        <title>Complete genome sequence of Desulfarculus baarsii type strain (2st14).</title>
        <authorList>
            <person name="Sun H."/>
            <person name="Spring S."/>
            <person name="Lapidus A."/>
            <person name="Davenport K."/>
            <person name="Del Rio T.G."/>
            <person name="Tice H."/>
            <person name="Nolan M."/>
            <person name="Copeland A."/>
            <person name="Cheng J.F."/>
            <person name="Lucas S."/>
            <person name="Tapia R."/>
            <person name="Goodwin L."/>
            <person name="Pitluck S."/>
            <person name="Ivanova N."/>
            <person name="Pagani I."/>
            <person name="Mavromatis K."/>
            <person name="Ovchinnikova G."/>
            <person name="Pati A."/>
            <person name="Chen A."/>
            <person name="Palaniappan K."/>
            <person name="Hauser L."/>
            <person name="Chang Y.J."/>
            <person name="Jeffries C.D."/>
            <person name="Detter J.C."/>
            <person name="Han C."/>
            <person name="Rohde M."/>
            <person name="Brambilla E."/>
            <person name="Goker M."/>
            <person name="Woyke T."/>
            <person name="Bristow J."/>
            <person name="Eisen J.A."/>
            <person name="Markowitz V."/>
            <person name="Hugenholtz P."/>
            <person name="Kyrpides N.C."/>
            <person name="Klenk H.P."/>
            <person name="Land M."/>
        </authorList>
    </citation>
    <scope>NUCLEOTIDE SEQUENCE [LARGE SCALE GENOMIC DNA]</scope>
    <source>
        <strain evidence="7">ATCC 33931 / DSM 2075 / LMG 7858 / VKM B-1802 / 2st14</strain>
    </source>
</reference>
<dbReference type="Gene3D" id="2.10.70.100">
    <property type="match status" value="1"/>
</dbReference>
<feature type="domain" description="PAS" evidence="2">
    <location>
        <begin position="33"/>
        <end position="92"/>
    </location>
</feature>
<dbReference type="Proteomes" id="UP000009047">
    <property type="component" value="Chromosome"/>
</dbReference>
<dbReference type="HOGENOM" id="CLU_000445_41_0_7"/>
<dbReference type="CDD" id="cd00130">
    <property type="entry name" value="PAS"/>
    <property type="match status" value="4"/>
</dbReference>
<dbReference type="InterPro" id="IPR000160">
    <property type="entry name" value="GGDEF_dom"/>
</dbReference>
<dbReference type="Gene3D" id="3.20.20.450">
    <property type="entry name" value="EAL domain"/>
    <property type="match status" value="1"/>
</dbReference>
<dbReference type="SMART" id="SM00091">
    <property type="entry name" value="PAS"/>
    <property type="match status" value="3"/>
</dbReference>
<dbReference type="SUPFAM" id="SSF141868">
    <property type="entry name" value="EAL domain-like"/>
    <property type="match status" value="1"/>
</dbReference>
<accession>E1QF27</accession>
<dbReference type="FunFam" id="3.20.20.450:FF:000001">
    <property type="entry name" value="Cyclic di-GMP phosphodiesterase yahA"/>
    <property type="match status" value="1"/>
</dbReference>
<dbReference type="CDD" id="cd01948">
    <property type="entry name" value="EAL"/>
    <property type="match status" value="1"/>
</dbReference>
<dbReference type="AlphaFoldDB" id="E1QF27"/>
<dbReference type="eggNOG" id="COG5001">
    <property type="taxonomic scope" value="Bacteria"/>
</dbReference>
<dbReference type="eggNOG" id="COG3829">
    <property type="taxonomic scope" value="Bacteria"/>
</dbReference>
<dbReference type="InterPro" id="IPR001633">
    <property type="entry name" value="EAL_dom"/>
</dbReference>
<evidence type="ECO:0000259" key="3">
    <source>
        <dbReference type="PROSITE" id="PS50113"/>
    </source>
</evidence>
<dbReference type="PANTHER" id="PTHR44757">
    <property type="entry name" value="DIGUANYLATE CYCLASE DGCP"/>
    <property type="match status" value="1"/>
</dbReference>
<feature type="domain" description="EAL" evidence="4">
    <location>
        <begin position="709"/>
        <end position="963"/>
    </location>
</feature>
<feature type="domain" description="GGDEF" evidence="5">
    <location>
        <begin position="567"/>
        <end position="700"/>
    </location>
</feature>
<evidence type="ECO:0000259" key="5">
    <source>
        <dbReference type="PROSITE" id="PS50887"/>
    </source>
</evidence>
<organism evidence="6 7">
    <name type="scientific">Desulfarculus baarsii (strain ATCC 33931 / DSM 2075 / LMG 7858 / VKM B-1802 / 2st14)</name>
    <dbReference type="NCBI Taxonomy" id="644282"/>
    <lineage>
        <taxon>Bacteria</taxon>
        <taxon>Pseudomonadati</taxon>
        <taxon>Thermodesulfobacteriota</taxon>
        <taxon>Desulfarculia</taxon>
        <taxon>Desulfarculales</taxon>
        <taxon>Desulfarculaceae</taxon>
        <taxon>Desulfarculus</taxon>
    </lineage>
</organism>
<dbReference type="Pfam" id="PF13426">
    <property type="entry name" value="PAS_9"/>
    <property type="match status" value="2"/>
</dbReference>
<feature type="domain" description="PAS" evidence="2">
    <location>
        <begin position="160"/>
        <end position="230"/>
    </location>
</feature>
<dbReference type="PROSITE" id="PS50112">
    <property type="entry name" value="PAS"/>
    <property type="match status" value="3"/>
</dbReference>
<dbReference type="PROSITE" id="PS50113">
    <property type="entry name" value="PAC"/>
    <property type="match status" value="4"/>
</dbReference>
<dbReference type="PROSITE" id="PS50887">
    <property type="entry name" value="GGDEF"/>
    <property type="match status" value="1"/>
</dbReference>
<dbReference type="GO" id="GO:0071111">
    <property type="term" value="F:cyclic-guanylate-specific phosphodiesterase activity"/>
    <property type="evidence" value="ECO:0007669"/>
    <property type="project" value="UniProtKB-EC"/>
</dbReference>
<name>E1QF27_DESB2</name>
<dbReference type="RefSeq" id="WP_013257618.1">
    <property type="nucleotide sequence ID" value="NC_014365.1"/>
</dbReference>
<dbReference type="PANTHER" id="PTHR44757:SF2">
    <property type="entry name" value="BIOFILM ARCHITECTURE MAINTENANCE PROTEIN MBAA"/>
    <property type="match status" value="1"/>
</dbReference>
<dbReference type="PROSITE" id="PS50883">
    <property type="entry name" value="EAL"/>
    <property type="match status" value="1"/>
</dbReference>
<dbReference type="Pfam" id="PF08447">
    <property type="entry name" value="PAS_3"/>
    <property type="match status" value="1"/>
</dbReference>
<dbReference type="SMART" id="SM00086">
    <property type="entry name" value="PAC"/>
    <property type="match status" value="4"/>
</dbReference>
<dbReference type="STRING" id="644282.Deba_0792"/>
<dbReference type="Pfam" id="PF00990">
    <property type="entry name" value="GGDEF"/>
    <property type="match status" value="1"/>
</dbReference>
<feature type="domain" description="PAS" evidence="2">
    <location>
        <begin position="410"/>
        <end position="454"/>
    </location>
</feature>
<dbReference type="InterPro" id="IPR035919">
    <property type="entry name" value="EAL_sf"/>
</dbReference>
<proteinExistence type="predicted"/>
<dbReference type="InterPro" id="IPR043128">
    <property type="entry name" value="Rev_trsase/Diguanyl_cyclase"/>
</dbReference>
<dbReference type="InterPro" id="IPR001610">
    <property type="entry name" value="PAC"/>
</dbReference>
<feature type="domain" description="PAC" evidence="3">
    <location>
        <begin position="361"/>
        <end position="413"/>
    </location>
</feature>
<dbReference type="InterPro" id="IPR000700">
    <property type="entry name" value="PAS-assoc_C"/>
</dbReference>
<dbReference type="SUPFAM" id="SSF55785">
    <property type="entry name" value="PYP-like sensor domain (PAS domain)"/>
    <property type="match status" value="4"/>
</dbReference>
<dbReference type="InterPro" id="IPR000014">
    <property type="entry name" value="PAS"/>
</dbReference>
<evidence type="ECO:0000313" key="6">
    <source>
        <dbReference type="EMBL" id="ADK84163.1"/>
    </source>
</evidence>
<dbReference type="InterPro" id="IPR029787">
    <property type="entry name" value="Nucleotide_cyclase"/>
</dbReference>
<comment type="catalytic activity">
    <reaction evidence="1">
        <text>3',3'-c-di-GMP + H2O = 5'-phosphoguanylyl(3'-&gt;5')guanosine + H(+)</text>
        <dbReference type="Rhea" id="RHEA:24902"/>
        <dbReference type="ChEBI" id="CHEBI:15377"/>
        <dbReference type="ChEBI" id="CHEBI:15378"/>
        <dbReference type="ChEBI" id="CHEBI:58754"/>
        <dbReference type="ChEBI" id="CHEBI:58805"/>
        <dbReference type="EC" id="3.1.4.52"/>
    </reaction>
    <physiologicalReaction direction="left-to-right" evidence="1">
        <dbReference type="Rhea" id="RHEA:24903"/>
    </physiologicalReaction>
</comment>
<dbReference type="CDD" id="cd01949">
    <property type="entry name" value="GGDEF"/>
    <property type="match status" value="1"/>
</dbReference>
<dbReference type="GO" id="GO:0071732">
    <property type="term" value="P:cellular response to nitric oxide"/>
    <property type="evidence" value="ECO:0007669"/>
    <property type="project" value="UniProtKB-ARBA"/>
</dbReference>
<dbReference type="PIRSF" id="PIRSF005925">
    <property type="entry name" value="Dos"/>
    <property type="match status" value="1"/>
</dbReference>
<protein>
    <submittedName>
        <fullName evidence="6">Diguanylate cyclase/phosphodiesterase with PAS/PAC sensor(S)</fullName>
    </submittedName>
</protein>
<dbReference type="InterPro" id="IPR012226">
    <property type="entry name" value="Diguanyl_cyclase/Pdiesterase"/>
</dbReference>
<gene>
    <name evidence="6" type="ordered locus">Deba_0792</name>
</gene>
<dbReference type="SMART" id="SM00052">
    <property type="entry name" value="EAL"/>
    <property type="match status" value="1"/>
</dbReference>
<dbReference type="EMBL" id="CP002085">
    <property type="protein sequence ID" value="ADK84163.1"/>
    <property type="molecule type" value="Genomic_DNA"/>
</dbReference>
<dbReference type="Pfam" id="PF08448">
    <property type="entry name" value="PAS_4"/>
    <property type="match status" value="1"/>
</dbReference>
<dbReference type="SUPFAM" id="SSF55073">
    <property type="entry name" value="Nucleotide cyclase"/>
    <property type="match status" value="1"/>
</dbReference>
<evidence type="ECO:0000259" key="4">
    <source>
        <dbReference type="PROSITE" id="PS50883"/>
    </source>
</evidence>
<dbReference type="InterPro" id="IPR013656">
    <property type="entry name" value="PAS_4"/>
</dbReference>
<dbReference type="Pfam" id="PF00563">
    <property type="entry name" value="EAL"/>
    <property type="match status" value="1"/>
</dbReference>
<sequence length="966" mass="108635">MRPACPNESDHCRDLASAQRRIAMLEDKLAQAAGDAYRGLFENLGVGVFRLTMAGQGRFLQANPALAALLGYDSAEELMSTPVSQVYPDQRERAFFARQVLQNGFVADFELPLCRKDGRTIWAEASAAAQRDAEGRLLWIDGILTDVSQRRQAAEALRQSEQRFRGLSENAPDIIYTLSPDGRFTYVNRAWRRILGHAAEEVLGRYFIEFAPPDSVDDYRRLFKAVRDGKKTLYGAHPMLHKNGEVRHLAMSGAPNIDDMGRVTGMVGMLKDMSSQIQAERALRHSEASLARAQKLAGLGNWELKLSNSRLSCSDEVFNIYDLPRRDPASLFGEIVSCMHDDDIDYVTRCFEKAFLQDEAVSFEHRIKRHDGQERVLRQVASVLRDDRGEPISMIGAVQDITGIRASEEQMRLLARVFENTVEGIIVTDADGVIEMVNAAFCAITGFDAAEAVGARPSILSSGRHDAEFYQRMWRSLADQGHWQGEVWNRRKNGEAYPEWLTITAIKDKSDRTTHLVGVFHDITEAKRNEERITHQAYHDALTGLPNRQLFNDRLAMAIAQAHRGGHGLALLFLDLDNFKNINDSLGHAVGDMLLQAVAQRLTRWLREEDTVARLGGDEFVMLIQGASDPDYIMQVARRILDSMSQPFAVGPHELYVTASIGVTIHPHDGHDAQTLVANADLAMFRAKDEGRNNIKLFTPAMNAKVMRRMELEANLRKALEREEFEVFYQPKVELRSDKVVGVEALVRWRRPDSVVVSPDEFIPICEETGLILPLGKWVLEQACSRAKYWHDMGFDGLNVSVNLSPRQFQDNHLVDHVGEILAQTGLAPHCLELEITEGVVMHSVDEAIETMNRLSSMGVRLSLDDFGRGYSSLYYLKRFPMSSLKIDRSFVADIATDPDDASIVNTIISMSRSLNLQVVAEGVETKEQLDFLRSKRCDQMQGYYFSRPLPARELTELLEGLRPAV</sequence>
<dbReference type="InterPro" id="IPR035965">
    <property type="entry name" value="PAS-like_dom_sf"/>
</dbReference>
<dbReference type="SMART" id="SM00267">
    <property type="entry name" value="GGDEF"/>
    <property type="match status" value="1"/>
</dbReference>